<dbReference type="GeneID" id="106067160"/>
<keyword evidence="2" id="KW-1185">Reference proteome</keyword>
<feature type="compositionally biased region" description="Polar residues" evidence="1">
    <location>
        <begin position="296"/>
        <end position="329"/>
    </location>
</feature>
<evidence type="ECO:0000313" key="3">
    <source>
        <dbReference type="RefSeq" id="XP_055870077.1"/>
    </source>
</evidence>
<dbReference type="OrthoDB" id="6082032at2759"/>
<dbReference type="AlphaFoldDB" id="A0A9W2Z538"/>
<proteinExistence type="predicted"/>
<evidence type="ECO:0000256" key="1">
    <source>
        <dbReference type="SAM" id="MobiDB-lite"/>
    </source>
</evidence>
<name>A0A9W2Z538_BIOGL</name>
<evidence type="ECO:0000313" key="2">
    <source>
        <dbReference type="Proteomes" id="UP001165740"/>
    </source>
</evidence>
<gene>
    <name evidence="3" type="primary">LOC106067160</name>
</gene>
<feature type="region of interest" description="Disordered" evidence="1">
    <location>
        <begin position="168"/>
        <end position="189"/>
    </location>
</feature>
<reference evidence="3" key="1">
    <citation type="submission" date="2025-08" db="UniProtKB">
        <authorList>
            <consortium name="RefSeq"/>
        </authorList>
    </citation>
    <scope>IDENTIFICATION</scope>
</reference>
<accession>A0A9W2Z538</accession>
<feature type="compositionally biased region" description="Polar residues" evidence="1">
    <location>
        <begin position="250"/>
        <end position="270"/>
    </location>
</feature>
<dbReference type="Proteomes" id="UP001165740">
    <property type="component" value="Chromosome 16"/>
</dbReference>
<organism evidence="2 3">
    <name type="scientific">Biomphalaria glabrata</name>
    <name type="common">Bloodfluke planorb</name>
    <name type="synonym">Freshwater snail</name>
    <dbReference type="NCBI Taxonomy" id="6526"/>
    <lineage>
        <taxon>Eukaryota</taxon>
        <taxon>Metazoa</taxon>
        <taxon>Spiralia</taxon>
        <taxon>Lophotrochozoa</taxon>
        <taxon>Mollusca</taxon>
        <taxon>Gastropoda</taxon>
        <taxon>Heterobranchia</taxon>
        <taxon>Euthyneura</taxon>
        <taxon>Panpulmonata</taxon>
        <taxon>Hygrophila</taxon>
        <taxon>Lymnaeoidea</taxon>
        <taxon>Planorbidae</taxon>
        <taxon>Biomphalaria</taxon>
    </lineage>
</organism>
<feature type="region of interest" description="Disordered" evidence="1">
    <location>
        <begin position="1"/>
        <end position="29"/>
    </location>
</feature>
<feature type="compositionally biased region" description="Basic residues" evidence="1">
    <location>
        <begin position="180"/>
        <end position="189"/>
    </location>
</feature>
<feature type="region of interest" description="Disordered" evidence="1">
    <location>
        <begin position="201"/>
        <end position="329"/>
    </location>
</feature>
<sequence length="542" mass="61122">MNRKSKGKKANVATSSETAPRMAEGACQENTSQAEGALLSNLDIQQMCRSVLEQQKQQELMYQDLKLIFQELIQQKLERQEFLQRQEAAISEMYRNLEVLLESAVLHIKDEMMEMQCGIIEKVESSRSYIRDAKDLKEAMLNKIEEEKSYLKGKIRDVQKELMSKIIDMAPGSDDGGRKSLGKQKAHKSRLSWFSKRGDYRRGAEYEQSEEPSLGQKISDSRNDLPGDVGQNSLTKLDETCQESYHNDAEPSQNSSTDYELNTNDHTGNTDLKDEPNEKNACQSVSSSKDIDDNSDVQSVNDLNDEGTPQEQISQFDSRQHSSRSTESLSLVETLRGMLKDSGQQMQQEIVDSLDDKLEKVVKSLDASLTAVKHELFEVVEKEAQLVRDKMAHKSAPRSFYVCDFYVKYVRDMVKNGDSQIGPPWHIDHLGSCVKGYVETVGNGDMYVTLMYGRNPTGVGMLPRSGVKLKVKATIKDVMGDLPEVLVGEVVWNCDENGIKDNRIWGKKIGVVSGRNLLYKGYGDKEGYGHCAMLIRYEIIVC</sequence>
<dbReference type="RefSeq" id="XP_055870077.1">
    <property type="nucleotide sequence ID" value="XM_056014102.1"/>
</dbReference>
<protein>
    <submittedName>
        <fullName evidence="3">Uncharacterized protein LOC106067160</fullName>
    </submittedName>
</protein>